<dbReference type="Proteomes" id="UP000283269">
    <property type="component" value="Unassembled WGS sequence"/>
</dbReference>
<feature type="compositionally biased region" description="Polar residues" evidence="1">
    <location>
        <begin position="86"/>
        <end position="101"/>
    </location>
</feature>
<name>A0A409WYE4_PSICY</name>
<sequence>MSAPLPLAYDDPSTMHEANTMSSAHPLHFLSECCGSQNIEGDSIVNEQAAEDDDRDNPEADVEGFGHYLGPDAHHYGQADKVSANEDISYQNENNTKSTHPSAPVADGLNNTYVQILHTNGIHHMAMVTCYFRGKQLVLMDLVACWLLPASFTKI</sequence>
<dbReference type="AlphaFoldDB" id="A0A409WYE4"/>
<protein>
    <submittedName>
        <fullName evidence="2">Uncharacterized protein</fullName>
    </submittedName>
</protein>
<feature type="region of interest" description="Disordered" evidence="1">
    <location>
        <begin position="80"/>
        <end position="104"/>
    </location>
</feature>
<organism evidence="2 3">
    <name type="scientific">Psilocybe cyanescens</name>
    <dbReference type="NCBI Taxonomy" id="93625"/>
    <lineage>
        <taxon>Eukaryota</taxon>
        <taxon>Fungi</taxon>
        <taxon>Dikarya</taxon>
        <taxon>Basidiomycota</taxon>
        <taxon>Agaricomycotina</taxon>
        <taxon>Agaricomycetes</taxon>
        <taxon>Agaricomycetidae</taxon>
        <taxon>Agaricales</taxon>
        <taxon>Agaricineae</taxon>
        <taxon>Strophariaceae</taxon>
        <taxon>Psilocybe</taxon>
    </lineage>
</organism>
<dbReference type="EMBL" id="NHYD01003009">
    <property type="protein sequence ID" value="PPQ83535.1"/>
    <property type="molecule type" value="Genomic_DNA"/>
</dbReference>
<evidence type="ECO:0000313" key="2">
    <source>
        <dbReference type="EMBL" id="PPQ83535.1"/>
    </source>
</evidence>
<accession>A0A409WYE4</accession>
<reference evidence="2 3" key="1">
    <citation type="journal article" date="2018" name="Evol. Lett.">
        <title>Horizontal gene cluster transfer increased hallucinogenic mushroom diversity.</title>
        <authorList>
            <person name="Reynolds H.T."/>
            <person name="Vijayakumar V."/>
            <person name="Gluck-Thaler E."/>
            <person name="Korotkin H.B."/>
            <person name="Matheny P.B."/>
            <person name="Slot J.C."/>
        </authorList>
    </citation>
    <scope>NUCLEOTIDE SEQUENCE [LARGE SCALE GENOMIC DNA]</scope>
    <source>
        <strain evidence="2 3">2631</strain>
    </source>
</reference>
<dbReference type="InParanoid" id="A0A409WYE4"/>
<proteinExistence type="predicted"/>
<comment type="caution">
    <text evidence="2">The sequence shown here is derived from an EMBL/GenBank/DDBJ whole genome shotgun (WGS) entry which is preliminary data.</text>
</comment>
<feature type="compositionally biased region" description="Acidic residues" evidence="1">
    <location>
        <begin position="49"/>
        <end position="62"/>
    </location>
</feature>
<evidence type="ECO:0000313" key="3">
    <source>
        <dbReference type="Proteomes" id="UP000283269"/>
    </source>
</evidence>
<keyword evidence="3" id="KW-1185">Reference proteome</keyword>
<evidence type="ECO:0000256" key="1">
    <source>
        <dbReference type="SAM" id="MobiDB-lite"/>
    </source>
</evidence>
<feature type="region of interest" description="Disordered" evidence="1">
    <location>
        <begin position="47"/>
        <end position="67"/>
    </location>
</feature>
<gene>
    <name evidence="2" type="ORF">CVT25_006938</name>
</gene>